<dbReference type="Gene3D" id="1.10.287.470">
    <property type="entry name" value="Helix hairpin bin"/>
    <property type="match status" value="1"/>
</dbReference>
<keyword evidence="7" id="KW-1185">Reference proteome</keyword>
<feature type="domain" description="Multidrug resistance protein MdtA-like barrel-sandwich hybrid" evidence="3">
    <location>
        <begin position="62"/>
        <end position="197"/>
    </location>
</feature>
<evidence type="ECO:0000256" key="2">
    <source>
        <dbReference type="SAM" id="Coils"/>
    </source>
</evidence>
<dbReference type="HOGENOM" id="CLU_018816_1_4_10"/>
<evidence type="ECO:0000259" key="3">
    <source>
        <dbReference type="Pfam" id="PF25917"/>
    </source>
</evidence>
<evidence type="ECO:0000313" key="6">
    <source>
        <dbReference type="EMBL" id="ACF15156.1"/>
    </source>
</evidence>
<dbReference type="NCBIfam" id="TIGR01730">
    <property type="entry name" value="RND_mfp"/>
    <property type="match status" value="1"/>
</dbReference>
<accession>B3QYT3</accession>
<dbReference type="Pfam" id="PF25989">
    <property type="entry name" value="YknX_C"/>
    <property type="match status" value="1"/>
</dbReference>
<feature type="coiled-coil region" evidence="2">
    <location>
        <begin position="102"/>
        <end position="170"/>
    </location>
</feature>
<comment type="similarity">
    <text evidence="1">Belongs to the membrane fusion protein (MFP) (TC 8.A.1) family.</text>
</comment>
<dbReference type="PROSITE" id="PS51257">
    <property type="entry name" value="PROKAR_LIPOPROTEIN"/>
    <property type="match status" value="1"/>
</dbReference>
<dbReference type="Gene3D" id="2.40.30.170">
    <property type="match status" value="1"/>
</dbReference>
<dbReference type="Gene3D" id="2.40.420.20">
    <property type="match status" value="1"/>
</dbReference>
<dbReference type="STRING" id="517418.Ctha_2707"/>
<feature type="domain" description="YknX-like C-terminal permuted SH3-like" evidence="5">
    <location>
        <begin position="293"/>
        <end position="359"/>
    </location>
</feature>
<dbReference type="PANTHER" id="PTHR30469:SF15">
    <property type="entry name" value="HLYD FAMILY OF SECRETION PROTEINS"/>
    <property type="match status" value="1"/>
</dbReference>
<dbReference type="Proteomes" id="UP000001208">
    <property type="component" value="Chromosome"/>
</dbReference>
<evidence type="ECO:0000313" key="7">
    <source>
        <dbReference type="Proteomes" id="UP000001208"/>
    </source>
</evidence>
<feature type="domain" description="CusB-like beta-barrel" evidence="4">
    <location>
        <begin position="209"/>
        <end position="286"/>
    </location>
</feature>
<evidence type="ECO:0000259" key="4">
    <source>
        <dbReference type="Pfam" id="PF25954"/>
    </source>
</evidence>
<organism evidence="6 7">
    <name type="scientific">Chloroherpeton thalassium (strain ATCC 35110 / GB-78)</name>
    <dbReference type="NCBI Taxonomy" id="517418"/>
    <lineage>
        <taxon>Bacteria</taxon>
        <taxon>Pseudomonadati</taxon>
        <taxon>Chlorobiota</taxon>
        <taxon>Chlorobiia</taxon>
        <taxon>Chlorobiales</taxon>
        <taxon>Chloroherpetonaceae</taxon>
        <taxon>Chloroherpeton</taxon>
    </lineage>
</organism>
<dbReference type="OrthoDB" id="9806939at2"/>
<evidence type="ECO:0000259" key="5">
    <source>
        <dbReference type="Pfam" id="PF25989"/>
    </source>
</evidence>
<dbReference type="GO" id="GO:0015562">
    <property type="term" value="F:efflux transmembrane transporter activity"/>
    <property type="evidence" value="ECO:0007669"/>
    <property type="project" value="TreeGrafter"/>
</dbReference>
<dbReference type="Pfam" id="PF25954">
    <property type="entry name" value="Beta-barrel_RND_2"/>
    <property type="match status" value="1"/>
</dbReference>
<dbReference type="InterPro" id="IPR058792">
    <property type="entry name" value="Beta-barrel_RND_2"/>
</dbReference>
<dbReference type="Gene3D" id="2.40.50.100">
    <property type="match status" value="1"/>
</dbReference>
<dbReference type="AlphaFoldDB" id="B3QYT3"/>
<reference evidence="6 7" key="1">
    <citation type="submission" date="2008-06" db="EMBL/GenBank/DDBJ databases">
        <title>Complete sequence of Chloroherpeton thalassium ATCC 35110.</title>
        <authorList>
            <consortium name="US DOE Joint Genome Institute"/>
            <person name="Lucas S."/>
            <person name="Copeland A."/>
            <person name="Lapidus A."/>
            <person name="Glavina del Rio T."/>
            <person name="Dalin E."/>
            <person name="Tice H."/>
            <person name="Bruce D."/>
            <person name="Goodwin L."/>
            <person name="Pitluck S."/>
            <person name="Schmutz J."/>
            <person name="Larimer F."/>
            <person name="Land M."/>
            <person name="Hauser L."/>
            <person name="Kyrpides N."/>
            <person name="Mikhailova N."/>
            <person name="Liu Z."/>
            <person name="Li T."/>
            <person name="Zhao F."/>
            <person name="Overmann J."/>
            <person name="Bryant D.A."/>
            <person name="Richardson P."/>
        </authorList>
    </citation>
    <scope>NUCLEOTIDE SEQUENCE [LARGE SCALE GENOMIC DNA]</scope>
    <source>
        <strain evidence="7">ATCC 35110 / GB-78</strain>
    </source>
</reference>
<evidence type="ECO:0000256" key="1">
    <source>
        <dbReference type="ARBA" id="ARBA00009477"/>
    </source>
</evidence>
<protein>
    <submittedName>
        <fullName evidence="6">Efflux transporter, RND family, MFP subunit</fullName>
    </submittedName>
</protein>
<dbReference type="InterPro" id="IPR058637">
    <property type="entry name" value="YknX-like_C"/>
</dbReference>
<dbReference type="SUPFAM" id="SSF111369">
    <property type="entry name" value="HlyD-like secretion proteins"/>
    <property type="match status" value="1"/>
</dbReference>
<sequence>MRRTLYLFLMVAAGWMTGCGGGETPKVAEDNSAPVPVKTSQVVAETTEEPIIYSATVEAGDRAEIGTKVMGRITGVYVKEGDYVNAGQLLVKISSNDIDAKLGQIEAQIAAATANFENAEKNYNRFEALYAKKAATEKEMDDVRLAYESAKAQKKAAEEMKNEVEELLHYVRITAPFGGVVADKFVDEGDLATPGMPVVVVERASKLKVTASVPESEIGFLSVGMPVKVIMPANSVSKEDLAYDAKISQVVPSADAMSHQFKVKVDMPNVDGSIKPGMFARIAISKTKQKTLLVPKSAVFSRGQLEGIFIVSDNRANLRWIRTGREFGEYVEVLSGLDSGEMIVLEKDAPLRDVQKVKVVNQQNAGGAQ</sequence>
<gene>
    <name evidence="6" type="ordered locus">Ctha_2707</name>
</gene>
<proteinExistence type="inferred from homology"/>
<dbReference type="Pfam" id="PF25917">
    <property type="entry name" value="BSH_RND"/>
    <property type="match status" value="1"/>
</dbReference>
<dbReference type="eggNOG" id="COG0845">
    <property type="taxonomic scope" value="Bacteria"/>
</dbReference>
<dbReference type="InterPro" id="IPR006143">
    <property type="entry name" value="RND_pump_MFP"/>
</dbReference>
<dbReference type="EMBL" id="CP001100">
    <property type="protein sequence ID" value="ACF15156.1"/>
    <property type="molecule type" value="Genomic_DNA"/>
</dbReference>
<name>B3QYT3_CHLT3</name>
<dbReference type="PANTHER" id="PTHR30469">
    <property type="entry name" value="MULTIDRUG RESISTANCE PROTEIN MDTA"/>
    <property type="match status" value="1"/>
</dbReference>
<keyword evidence="2" id="KW-0175">Coiled coil</keyword>
<dbReference type="InterPro" id="IPR058625">
    <property type="entry name" value="MdtA-like_BSH"/>
</dbReference>
<dbReference type="GO" id="GO:1990281">
    <property type="term" value="C:efflux pump complex"/>
    <property type="evidence" value="ECO:0007669"/>
    <property type="project" value="TreeGrafter"/>
</dbReference>
<dbReference type="KEGG" id="cts:Ctha_2707"/>